<dbReference type="GO" id="GO:0003746">
    <property type="term" value="F:translation elongation factor activity"/>
    <property type="evidence" value="ECO:0007669"/>
    <property type="project" value="UniProtKB-KW"/>
</dbReference>
<feature type="region of interest" description="Disordered" evidence="1">
    <location>
        <begin position="1"/>
        <end position="105"/>
    </location>
</feature>
<dbReference type="Proteomes" id="UP000011518">
    <property type="component" value="Unassembled WGS sequence"/>
</dbReference>
<keyword evidence="3" id="KW-1185">Reference proteome</keyword>
<keyword evidence="2" id="KW-0648">Protein biosynthesis</keyword>
<evidence type="ECO:0000313" key="2">
    <source>
        <dbReference type="EMBL" id="ELV13052.1"/>
    </source>
</evidence>
<evidence type="ECO:0000313" key="3">
    <source>
        <dbReference type="Proteomes" id="UP000011518"/>
    </source>
</evidence>
<gene>
    <name evidence="2" type="ORF">TREES_T100018838</name>
</gene>
<feature type="compositionally biased region" description="Basic and acidic residues" evidence="1">
    <location>
        <begin position="25"/>
        <end position="44"/>
    </location>
</feature>
<dbReference type="EMBL" id="KB363169">
    <property type="protein sequence ID" value="ELV13052.1"/>
    <property type="molecule type" value="Genomic_DNA"/>
</dbReference>
<feature type="compositionally biased region" description="Basic and acidic residues" evidence="1">
    <location>
        <begin position="52"/>
        <end position="96"/>
    </location>
</feature>
<sequence>MAKTCNRNEEMPLKQGKMANEEQSQDERKPEAVCTPEDKEKLENGGKTQNRGNRENEEMLKDKGKPESKGKSKSEGKPESETRAAVKCPAEDDVPRKAKRKSNKGLAQYLRKYQEAVHNMHFSNEDIRKFDDMAKVEDGSRKSRQKLGGILWVQRNLQDPFYPMGPRESRGGCRAPRRNTEDIPYV</sequence>
<reference evidence="3" key="2">
    <citation type="journal article" date="2013" name="Nat. Commun.">
        <title>Genome of the Chinese tree shrew.</title>
        <authorList>
            <person name="Fan Y."/>
            <person name="Huang Z.Y."/>
            <person name="Cao C.C."/>
            <person name="Chen C.S."/>
            <person name="Chen Y.X."/>
            <person name="Fan D.D."/>
            <person name="He J."/>
            <person name="Hou H.L."/>
            <person name="Hu L."/>
            <person name="Hu X.T."/>
            <person name="Jiang X.T."/>
            <person name="Lai R."/>
            <person name="Lang Y.S."/>
            <person name="Liang B."/>
            <person name="Liao S.G."/>
            <person name="Mu D."/>
            <person name="Ma Y.Y."/>
            <person name="Niu Y.Y."/>
            <person name="Sun X.Q."/>
            <person name="Xia J.Q."/>
            <person name="Xiao J."/>
            <person name="Xiong Z.Q."/>
            <person name="Xu L."/>
            <person name="Yang L."/>
            <person name="Zhang Y."/>
            <person name="Zhao W."/>
            <person name="Zhao X.D."/>
            <person name="Zheng Y.T."/>
            <person name="Zhou J.M."/>
            <person name="Zhu Y.B."/>
            <person name="Zhang G.J."/>
            <person name="Wang J."/>
            <person name="Yao Y.G."/>
        </authorList>
    </citation>
    <scope>NUCLEOTIDE SEQUENCE [LARGE SCALE GENOMIC DNA]</scope>
</reference>
<dbReference type="eggNOG" id="ENOG502SXKH">
    <property type="taxonomic scope" value="Eukaryota"/>
</dbReference>
<reference evidence="3" key="1">
    <citation type="submission" date="2012-07" db="EMBL/GenBank/DDBJ databases">
        <title>Genome of the Chinese tree shrew, a rising model animal genetically related to primates.</title>
        <authorList>
            <person name="Zhang G."/>
            <person name="Fan Y."/>
            <person name="Yao Y."/>
            <person name="Huang Z."/>
        </authorList>
    </citation>
    <scope>NUCLEOTIDE SEQUENCE [LARGE SCALE GENOMIC DNA]</scope>
</reference>
<dbReference type="AlphaFoldDB" id="L8Y9Z6"/>
<feature type="compositionally biased region" description="Basic and acidic residues" evidence="1">
    <location>
        <begin position="1"/>
        <end position="12"/>
    </location>
</feature>
<feature type="region of interest" description="Disordered" evidence="1">
    <location>
        <begin position="161"/>
        <end position="186"/>
    </location>
</feature>
<evidence type="ECO:0000256" key="1">
    <source>
        <dbReference type="SAM" id="MobiDB-lite"/>
    </source>
</evidence>
<organism evidence="2 3">
    <name type="scientific">Tupaia chinensis</name>
    <name type="common">Chinese tree shrew</name>
    <name type="synonym">Tupaia belangeri chinensis</name>
    <dbReference type="NCBI Taxonomy" id="246437"/>
    <lineage>
        <taxon>Eukaryota</taxon>
        <taxon>Metazoa</taxon>
        <taxon>Chordata</taxon>
        <taxon>Craniata</taxon>
        <taxon>Vertebrata</taxon>
        <taxon>Euteleostomi</taxon>
        <taxon>Mammalia</taxon>
        <taxon>Eutheria</taxon>
        <taxon>Euarchontoglires</taxon>
        <taxon>Scandentia</taxon>
        <taxon>Tupaiidae</taxon>
        <taxon>Tupaia</taxon>
    </lineage>
</organism>
<dbReference type="InParanoid" id="L8Y9Z6"/>
<proteinExistence type="predicted"/>
<dbReference type="Pfam" id="PF04538">
    <property type="entry name" value="BEX"/>
    <property type="match status" value="1"/>
</dbReference>
<dbReference type="STRING" id="246437.L8Y9Z6"/>
<accession>L8Y9Z6</accession>
<protein>
    <submittedName>
        <fullName evidence="2">Transcription elongation factor A protein-like 4</fullName>
    </submittedName>
</protein>
<name>L8Y9Z6_TUPCH</name>
<keyword evidence="2" id="KW-0251">Elongation factor</keyword>
<dbReference type="OrthoDB" id="9834312at2759"/>
<dbReference type="KEGG" id="tup:102480806"/>
<dbReference type="InterPro" id="IPR021156">
    <property type="entry name" value="TF_A-like/BEX"/>
</dbReference>